<protein>
    <submittedName>
        <fullName evidence="3">Piwi domain-containing protein</fullName>
    </submittedName>
</protein>
<dbReference type="InterPro" id="IPR012337">
    <property type="entry name" value="RNaseH-like_sf"/>
</dbReference>
<dbReference type="PROSITE" id="PS50822">
    <property type="entry name" value="PIWI"/>
    <property type="match status" value="1"/>
</dbReference>
<keyword evidence="2" id="KW-1185">Reference proteome</keyword>
<dbReference type="Gene3D" id="3.30.420.10">
    <property type="entry name" value="Ribonuclease H-like superfamily/Ribonuclease H"/>
    <property type="match status" value="1"/>
</dbReference>
<dbReference type="InterPro" id="IPR036397">
    <property type="entry name" value="RNaseH_sf"/>
</dbReference>
<reference evidence="2" key="1">
    <citation type="journal article" date="2013" name="Genetics">
        <title>The draft genome and transcriptome of Panagrellus redivivus are shaped by the harsh demands of a free-living lifestyle.</title>
        <authorList>
            <person name="Srinivasan J."/>
            <person name="Dillman A.R."/>
            <person name="Macchietto M.G."/>
            <person name="Heikkinen L."/>
            <person name="Lakso M."/>
            <person name="Fracchia K.M."/>
            <person name="Antoshechkin I."/>
            <person name="Mortazavi A."/>
            <person name="Wong G."/>
            <person name="Sternberg P.W."/>
        </authorList>
    </citation>
    <scope>NUCLEOTIDE SEQUENCE [LARGE SCALE GENOMIC DNA]</scope>
    <source>
        <strain evidence="2">MT8872</strain>
    </source>
</reference>
<dbReference type="InterPro" id="IPR003165">
    <property type="entry name" value="Piwi"/>
</dbReference>
<dbReference type="Gene3D" id="3.40.50.2300">
    <property type="match status" value="1"/>
</dbReference>
<dbReference type="SUPFAM" id="SSF53098">
    <property type="entry name" value="Ribonuclease H-like"/>
    <property type="match status" value="1"/>
</dbReference>
<dbReference type="SMART" id="SM00950">
    <property type="entry name" value="Piwi"/>
    <property type="match status" value="1"/>
</dbReference>
<dbReference type="AlphaFoldDB" id="A0A7E4VQS9"/>
<dbReference type="Pfam" id="PF02171">
    <property type="entry name" value="Piwi"/>
    <property type="match status" value="1"/>
</dbReference>
<reference evidence="3" key="2">
    <citation type="submission" date="2020-10" db="UniProtKB">
        <authorList>
            <consortium name="WormBaseParasite"/>
        </authorList>
    </citation>
    <scope>IDENTIFICATION</scope>
</reference>
<dbReference type="InterPro" id="IPR036085">
    <property type="entry name" value="PAZ_dom_sf"/>
</dbReference>
<dbReference type="GO" id="GO:0003676">
    <property type="term" value="F:nucleic acid binding"/>
    <property type="evidence" value="ECO:0007669"/>
    <property type="project" value="InterPro"/>
</dbReference>
<evidence type="ECO:0000259" key="1">
    <source>
        <dbReference type="PROSITE" id="PS50822"/>
    </source>
</evidence>
<dbReference type="WBParaSite" id="Pan_g23916.t1">
    <property type="protein sequence ID" value="Pan_g23916.t1"/>
    <property type="gene ID" value="Pan_g23916"/>
</dbReference>
<dbReference type="Proteomes" id="UP000492821">
    <property type="component" value="Unassembled WGS sequence"/>
</dbReference>
<name>A0A7E4VQS9_PANRE</name>
<organism evidence="2 3">
    <name type="scientific">Panagrellus redivivus</name>
    <name type="common">Microworm</name>
    <dbReference type="NCBI Taxonomy" id="6233"/>
    <lineage>
        <taxon>Eukaryota</taxon>
        <taxon>Metazoa</taxon>
        <taxon>Ecdysozoa</taxon>
        <taxon>Nematoda</taxon>
        <taxon>Chromadorea</taxon>
        <taxon>Rhabditida</taxon>
        <taxon>Tylenchina</taxon>
        <taxon>Panagrolaimomorpha</taxon>
        <taxon>Panagrolaimoidea</taxon>
        <taxon>Panagrolaimidae</taxon>
        <taxon>Panagrellus</taxon>
    </lineage>
</organism>
<proteinExistence type="predicted"/>
<evidence type="ECO:0000313" key="3">
    <source>
        <dbReference type="WBParaSite" id="Pan_g23916.t1"/>
    </source>
</evidence>
<dbReference type="SUPFAM" id="SSF101690">
    <property type="entry name" value="PAZ domain"/>
    <property type="match status" value="1"/>
</dbReference>
<accession>A0A7E4VQS9</accession>
<sequence>MASSRFPGTEGRPLQIRTNLYPLRISNGLLVGIYEIKGRLIPSENTNLDADLIVSRADIHWYELFALFAKCYSDEFENSDIRRCIIRGPSTPNGLKVYVLPAMSSRAIQIGEKQSFSMPAYDRGEVIGTHQLFVNCLQTINIHDQNVCADFKDLMQDNVTELLKRLYFDRGYKLMHKDLYTKEDKQVVCGVIDVLKGMRVRVHTEVKGHPMLSINMAFLFCFRVNIQLLQVYAALFLDWPLEEVDFHADMLKGVTIEGSDLRFFRELVKGFKIKVTQLSHDTFRVLDITQEPASKVYVGPTKLTDHYSNEGYPVLLPLMNAVVVKRGSHEMSVPMEFCMLSESLQKLKYVMEHVKEQISDIVAVAPRPRFDYIDAIGEKLTAALEVPKRELTLLTGLQVGLGPPISLEARVLDNPETTFAMEPPFMAVPFKTKSVKYVFFDLSTPEPGISSSQVMEKFINYLHDQDINITPNDLLHERRFQDSAINPLPLTYLASDFRHEILAVFKKLSDGTFNYDKNCHHLMFFVLFPAPKLYPVDGLKILRETGKNLFTPAGYVSQFMKPRTFGRLDELKIAFNLAMQINAKLGGTNNTPTDANKRWQDFVAVSTMFVGIDTRNFNDRRANGVVTIATSYDTTGMKYRFYRRRINGSSRITIRWEGIIGDALAKFEGPFPKRVLIFRAGMDDNQLVNFESRSEVSQIEAVLKNWCWVRNYEVPKVTFIGYSKSHNVRFMRTDDMKEVEVDPAYEGEMAYNVPRGTVVDHTITSVETFYLVSHVATKGTANPSKYFIIEDKNNIPANDLLFLLHTMSNLTPRSCVPGRRPLPIAYCKLLLNYTFKSMAEFDRTDIGDIPESLRTTPFFI</sequence>
<evidence type="ECO:0000313" key="2">
    <source>
        <dbReference type="Proteomes" id="UP000492821"/>
    </source>
</evidence>
<feature type="domain" description="Piwi" evidence="1">
    <location>
        <begin position="523"/>
        <end position="839"/>
    </location>
</feature>
<dbReference type="PANTHER" id="PTHR22891">
    <property type="entry name" value="EUKARYOTIC TRANSLATION INITIATION FACTOR 2C"/>
    <property type="match status" value="1"/>
</dbReference>